<proteinExistence type="predicted"/>
<dbReference type="Proteomes" id="UP000887580">
    <property type="component" value="Unplaced"/>
</dbReference>
<evidence type="ECO:0000313" key="1">
    <source>
        <dbReference type="Proteomes" id="UP000887580"/>
    </source>
</evidence>
<evidence type="ECO:0000313" key="2">
    <source>
        <dbReference type="WBParaSite" id="PS1159_v2.g8038.t1"/>
    </source>
</evidence>
<protein>
    <submittedName>
        <fullName evidence="2">Carboxylic ester hydrolase</fullName>
    </submittedName>
</protein>
<accession>A0AC35GRG6</accession>
<name>A0AC35GRG6_9BILA</name>
<reference evidence="2" key="1">
    <citation type="submission" date="2022-11" db="UniProtKB">
        <authorList>
            <consortium name="WormBaseParasite"/>
        </authorList>
    </citation>
    <scope>IDENTIFICATION</scope>
</reference>
<sequence>MAQEYSWGCPELFFPFTTEDCLTINIIRPKTPSPDPRGYPVMFFIHGGGFYQGSSFFYHYSGPLSTIIPCGIIFVSINYRLGPWGWLSTGDERYPGNMGLWDQIEALKFHKRIIGSFGGDPERITIFGESAGGVSVSWLTLTPHTDGLFSKAISMSGSSLAIWGHNERVIESSRVLLSAMACPLMGGGAVECLKGKSKNDILNALKPIMPTVVRRDDLNIVYWGPRIGGAGDLLPGGSLQEAILRAPKRPQMIGVNTMEMLTFGVPNIHLTSTELGLIPIPKLSTILLSYERFCCTLRKIFGSTQIFGPNAPIIAQRIISFYSSLYYRYPSNPWLHIYLKCLTDVDFTIPAIREAKLKSLAGWPQMNMYRYSYDNPFVQVIFDPRVKGAAHAMELFNIFDYSLQFLKPFPHQDSNTVQHNFINIFIDFVQDRVALPRVSPNAAPFIDINVVNTVHRDMEPQIVQFWDNLGNEFGFDWPSGDYVF</sequence>
<dbReference type="WBParaSite" id="PS1159_v2.g8038.t1">
    <property type="protein sequence ID" value="PS1159_v2.g8038.t1"/>
    <property type="gene ID" value="PS1159_v2.g8038"/>
</dbReference>
<organism evidence="1 2">
    <name type="scientific">Panagrolaimus sp. PS1159</name>
    <dbReference type="NCBI Taxonomy" id="55785"/>
    <lineage>
        <taxon>Eukaryota</taxon>
        <taxon>Metazoa</taxon>
        <taxon>Ecdysozoa</taxon>
        <taxon>Nematoda</taxon>
        <taxon>Chromadorea</taxon>
        <taxon>Rhabditida</taxon>
        <taxon>Tylenchina</taxon>
        <taxon>Panagrolaimomorpha</taxon>
        <taxon>Panagrolaimoidea</taxon>
        <taxon>Panagrolaimidae</taxon>
        <taxon>Panagrolaimus</taxon>
    </lineage>
</organism>